<keyword evidence="3" id="KW-0238">DNA-binding</keyword>
<feature type="compositionally biased region" description="Basic and acidic residues" evidence="5">
    <location>
        <begin position="114"/>
        <end position="128"/>
    </location>
</feature>
<dbReference type="PIRSF" id="PIRSF019455">
    <property type="entry name" value="CopR_AtkY"/>
    <property type="match status" value="1"/>
</dbReference>
<evidence type="ECO:0000313" key="6">
    <source>
        <dbReference type="EMBL" id="MEU2267051.1"/>
    </source>
</evidence>
<dbReference type="EMBL" id="JBEYBN010000012">
    <property type="protein sequence ID" value="MEU2267051.1"/>
    <property type="molecule type" value="Genomic_DNA"/>
</dbReference>
<keyword evidence="2" id="KW-0805">Transcription regulation</keyword>
<accession>A0ABV2XSQ5</accession>
<evidence type="ECO:0000313" key="7">
    <source>
        <dbReference type="Proteomes" id="UP001550603"/>
    </source>
</evidence>
<dbReference type="SUPFAM" id="SSF46785">
    <property type="entry name" value="Winged helix' DNA-binding domain"/>
    <property type="match status" value="1"/>
</dbReference>
<dbReference type="Pfam" id="PF03965">
    <property type="entry name" value="Penicillinase_R"/>
    <property type="match status" value="1"/>
</dbReference>
<gene>
    <name evidence="6" type="ORF">ABZ568_11590</name>
</gene>
<feature type="region of interest" description="Disordered" evidence="5">
    <location>
        <begin position="114"/>
        <end position="142"/>
    </location>
</feature>
<organism evidence="6 7">
    <name type="scientific">Streptomyces olindensis</name>
    <dbReference type="NCBI Taxonomy" id="358823"/>
    <lineage>
        <taxon>Bacteria</taxon>
        <taxon>Bacillati</taxon>
        <taxon>Actinomycetota</taxon>
        <taxon>Actinomycetes</taxon>
        <taxon>Kitasatosporales</taxon>
        <taxon>Streptomycetaceae</taxon>
        <taxon>Streptomyces</taxon>
    </lineage>
</organism>
<evidence type="ECO:0000256" key="4">
    <source>
        <dbReference type="ARBA" id="ARBA00023163"/>
    </source>
</evidence>
<reference evidence="6 7" key="1">
    <citation type="submission" date="2024-06" db="EMBL/GenBank/DDBJ databases">
        <title>The Natural Products Discovery Center: Release of the First 8490 Sequenced Strains for Exploring Actinobacteria Biosynthetic Diversity.</title>
        <authorList>
            <person name="Kalkreuter E."/>
            <person name="Kautsar S.A."/>
            <person name="Yang D."/>
            <person name="Bader C.D."/>
            <person name="Teijaro C.N."/>
            <person name="Fluegel L."/>
            <person name="Davis C.M."/>
            <person name="Simpson J.R."/>
            <person name="Lauterbach L."/>
            <person name="Steele A.D."/>
            <person name="Gui C."/>
            <person name="Meng S."/>
            <person name="Li G."/>
            <person name="Viehrig K."/>
            <person name="Ye F."/>
            <person name="Su P."/>
            <person name="Kiefer A.F."/>
            <person name="Nichols A."/>
            <person name="Cepeda A.J."/>
            <person name="Yan W."/>
            <person name="Fan B."/>
            <person name="Jiang Y."/>
            <person name="Adhikari A."/>
            <person name="Zheng C.-J."/>
            <person name="Schuster L."/>
            <person name="Cowan T.M."/>
            <person name="Smanski M.J."/>
            <person name="Chevrette M.G."/>
            <person name="De Carvalho L.P.S."/>
            <person name="Shen B."/>
        </authorList>
    </citation>
    <scope>NUCLEOTIDE SEQUENCE [LARGE SCALE GENOMIC DNA]</scope>
    <source>
        <strain evidence="6 7">NPDC019583</strain>
    </source>
</reference>
<dbReference type="InterPro" id="IPR005650">
    <property type="entry name" value="BlaI_family"/>
</dbReference>
<dbReference type="RefSeq" id="WP_078650910.1">
    <property type="nucleotide sequence ID" value="NZ_JBEYBN010000012.1"/>
</dbReference>
<dbReference type="Proteomes" id="UP001550603">
    <property type="component" value="Unassembled WGS sequence"/>
</dbReference>
<protein>
    <submittedName>
        <fullName evidence="6">BlaI/MecI/CopY family transcriptional regulator</fullName>
    </submittedName>
</protein>
<dbReference type="Gene3D" id="6.10.140.850">
    <property type="match status" value="1"/>
</dbReference>
<evidence type="ECO:0000256" key="1">
    <source>
        <dbReference type="ARBA" id="ARBA00011046"/>
    </source>
</evidence>
<keyword evidence="7" id="KW-1185">Reference proteome</keyword>
<dbReference type="Gene3D" id="1.10.10.10">
    <property type="entry name" value="Winged helix-like DNA-binding domain superfamily/Winged helix DNA-binding domain"/>
    <property type="match status" value="1"/>
</dbReference>
<proteinExistence type="inferred from homology"/>
<evidence type="ECO:0000256" key="2">
    <source>
        <dbReference type="ARBA" id="ARBA00023015"/>
    </source>
</evidence>
<dbReference type="InterPro" id="IPR036390">
    <property type="entry name" value="WH_DNA-bd_sf"/>
</dbReference>
<name>A0ABV2XSQ5_9ACTN</name>
<comment type="similarity">
    <text evidence="1">Belongs to the BlaI transcriptional regulatory family.</text>
</comment>
<evidence type="ECO:0000256" key="3">
    <source>
        <dbReference type="ARBA" id="ARBA00023125"/>
    </source>
</evidence>
<sequence length="142" mass="16339">MRRLGNLEAEIMDRLWRWSRPAKVREIVDDINRTRPVAYTTVMTVADILHRKGFLRREKFGRAWLYEAEQSREDYAADLMKDTLGNVDDRRAALQRFVKRMSPEEVSALAEALHEAGHSPVDVEEREGPSQASSAATRIKSL</sequence>
<evidence type="ECO:0000256" key="5">
    <source>
        <dbReference type="SAM" id="MobiDB-lite"/>
    </source>
</evidence>
<keyword evidence="4" id="KW-0804">Transcription</keyword>
<comment type="caution">
    <text evidence="6">The sequence shown here is derived from an EMBL/GenBank/DDBJ whole genome shotgun (WGS) entry which is preliminary data.</text>
</comment>
<dbReference type="InterPro" id="IPR036388">
    <property type="entry name" value="WH-like_DNA-bd_sf"/>
</dbReference>